<dbReference type="InterPro" id="IPR036852">
    <property type="entry name" value="Peptidase_S8/S53_dom_sf"/>
</dbReference>
<dbReference type="PANTHER" id="PTHR43806">
    <property type="entry name" value="PEPTIDASE S8"/>
    <property type="match status" value="1"/>
</dbReference>
<feature type="domain" description="Peptidase S8/S53" evidence="6">
    <location>
        <begin position="105"/>
        <end position="333"/>
    </location>
</feature>
<accession>A0ABS5VTS8</accession>
<organism evidence="7 8">
    <name type="scientific">Chryseosolibacter indicus</name>
    <dbReference type="NCBI Taxonomy" id="2782351"/>
    <lineage>
        <taxon>Bacteria</taxon>
        <taxon>Pseudomonadati</taxon>
        <taxon>Bacteroidota</taxon>
        <taxon>Cytophagia</taxon>
        <taxon>Cytophagales</taxon>
        <taxon>Chryseotaleaceae</taxon>
        <taxon>Chryseosolibacter</taxon>
    </lineage>
</organism>
<dbReference type="PROSITE" id="PS51892">
    <property type="entry name" value="SUBTILASE"/>
    <property type="match status" value="1"/>
</dbReference>
<dbReference type="InterPro" id="IPR015500">
    <property type="entry name" value="Peptidase_S8_subtilisin-rel"/>
</dbReference>
<evidence type="ECO:0000256" key="5">
    <source>
        <dbReference type="PROSITE-ProRule" id="PRU01240"/>
    </source>
</evidence>
<gene>
    <name evidence="7" type="ORF">KK060_15685</name>
</gene>
<keyword evidence="2" id="KW-0645">Protease</keyword>
<evidence type="ECO:0000313" key="7">
    <source>
        <dbReference type="EMBL" id="MBT1704736.1"/>
    </source>
</evidence>
<evidence type="ECO:0000313" key="8">
    <source>
        <dbReference type="Proteomes" id="UP000772618"/>
    </source>
</evidence>
<dbReference type="PROSITE" id="PS00137">
    <property type="entry name" value="SUBTILASE_HIS"/>
    <property type="match status" value="1"/>
</dbReference>
<dbReference type="Gene3D" id="3.40.50.200">
    <property type="entry name" value="Peptidase S8/S53 domain"/>
    <property type="match status" value="1"/>
</dbReference>
<dbReference type="Pfam" id="PF00082">
    <property type="entry name" value="Peptidase_S8"/>
    <property type="match status" value="1"/>
</dbReference>
<evidence type="ECO:0000256" key="4">
    <source>
        <dbReference type="ARBA" id="ARBA00022825"/>
    </source>
</evidence>
<name>A0ABS5VTS8_9BACT</name>
<evidence type="ECO:0000259" key="6">
    <source>
        <dbReference type="Pfam" id="PF00082"/>
    </source>
</evidence>
<evidence type="ECO:0000256" key="1">
    <source>
        <dbReference type="ARBA" id="ARBA00011073"/>
    </source>
</evidence>
<keyword evidence="3" id="KW-0378">Hydrolase</keyword>
<reference evidence="7 8" key="1">
    <citation type="submission" date="2021-05" db="EMBL/GenBank/DDBJ databases">
        <title>A Polyphasic approach of four new species of the genus Ohtaekwangia: Ohtaekwangia histidinii sp. nov., Ohtaekwangia cretensis sp. nov., Ohtaekwangia indiensis sp. nov., Ohtaekwangia reichenbachii sp. nov. from diverse environment.</title>
        <authorList>
            <person name="Octaviana S."/>
        </authorList>
    </citation>
    <scope>NUCLEOTIDE SEQUENCE [LARGE SCALE GENOMIC DNA]</scope>
    <source>
        <strain evidence="7 8">PWU20</strain>
    </source>
</reference>
<sequence>MMKVKVIAKLNKRLWPSTSNVPLPEPLIPGDIVEIDKIVEGEYIHPSNNKWYKAINGFYFWSGGANQEVDTIAPPVTVAESEEVQVAQTDLPALLKLNKPVSFGGKDVKILILDSGISKHNALMSKVDFTKSKSFVRGESGVIDDHGHGTMIAGIMAGNDEVIKGISTESTIVSYRVAPGGAVNSNALFLAMQNLIASELSNIDVINMSLDINPVMFASTQDFVNKSLAQGVITVVASGEDMQRNEIDKLANVIKVSTCGPTAFKRFHEGKDKRESLIFLQHNITSSSLNNSYSSIGNDSAYTAIVTGIIASIIAEKKLLKNQQRFAVVKQILKEISFSITNESTPNPFKPYSV</sequence>
<proteinExistence type="inferred from homology"/>
<evidence type="ECO:0000256" key="2">
    <source>
        <dbReference type="ARBA" id="ARBA00022670"/>
    </source>
</evidence>
<dbReference type="InterPro" id="IPR000209">
    <property type="entry name" value="Peptidase_S8/S53_dom"/>
</dbReference>
<keyword evidence="4" id="KW-0720">Serine protease</keyword>
<evidence type="ECO:0000256" key="3">
    <source>
        <dbReference type="ARBA" id="ARBA00022801"/>
    </source>
</evidence>
<dbReference type="InterPro" id="IPR050131">
    <property type="entry name" value="Peptidase_S8_subtilisin-like"/>
</dbReference>
<comment type="similarity">
    <text evidence="1 5">Belongs to the peptidase S8 family.</text>
</comment>
<dbReference type="PANTHER" id="PTHR43806:SF11">
    <property type="entry name" value="CEREVISIN-RELATED"/>
    <property type="match status" value="1"/>
</dbReference>
<protein>
    <submittedName>
        <fullName evidence="7">S8 family serine peptidase</fullName>
    </submittedName>
</protein>
<dbReference type="SUPFAM" id="SSF52743">
    <property type="entry name" value="Subtilisin-like"/>
    <property type="match status" value="1"/>
</dbReference>
<dbReference type="RefSeq" id="WP_254154692.1">
    <property type="nucleotide sequence ID" value="NZ_JAHESD010000038.1"/>
</dbReference>
<comment type="caution">
    <text evidence="7">The sequence shown here is derived from an EMBL/GenBank/DDBJ whole genome shotgun (WGS) entry which is preliminary data.</text>
</comment>
<keyword evidence="8" id="KW-1185">Reference proteome</keyword>
<dbReference type="PRINTS" id="PR00723">
    <property type="entry name" value="SUBTILISIN"/>
</dbReference>
<comment type="caution">
    <text evidence="5">Lacks conserved residue(s) required for the propagation of feature annotation.</text>
</comment>
<dbReference type="EMBL" id="JAHESD010000038">
    <property type="protein sequence ID" value="MBT1704736.1"/>
    <property type="molecule type" value="Genomic_DNA"/>
</dbReference>
<dbReference type="InterPro" id="IPR022398">
    <property type="entry name" value="Peptidase_S8_His-AS"/>
</dbReference>
<dbReference type="Proteomes" id="UP000772618">
    <property type="component" value="Unassembled WGS sequence"/>
</dbReference>